<dbReference type="GO" id="GO:0002939">
    <property type="term" value="P:tRNA N1-guanine methylation"/>
    <property type="evidence" value="ECO:0007669"/>
    <property type="project" value="TreeGrafter"/>
</dbReference>
<dbReference type="InterPro" id="IPR025792">
    <property type="entry name" value="tRNA_Gua_MeTrfase_euk"/>
</dbReference>
<dbReference type="Pfam" id="PF02475">
    <property type="entry name" value="TRM5-TYW2_MTfase"/>
    <property type="match status" value="1"/>
</dbReference>
<accession>A0AAD8PF94</accession>
<dbReference type="GO" id="GO:0005634">
    <property type="term" value="C:nucleus"/>
    <property type="evidence" value="ECO:0007669"/>
    <property type="project" value="UniProtKB-SubCell"/>
</dbReference>
<evidence type="ECO:0000259" key="11">
    <source>
        <dbReference type="PROSITE" id="PS51684"/>
    </source>
</evidence>
<evidence type="ECO:0000256" key="2">
    <source>
        <dbReference type="ARBA" id="ARBA00022490"/>
    </source>
</evidence>
<comment type="caution">
    <text evidence="12">The sequence shown here is derived from an EMBL/GenBank/DDBJ whole genome shotgun (WGS) entry which is preliminary data.</text>
</comment>
<dbReference type="GO" id="GO:0005759">
    <property type="term" value="C:mitochondrial matrix"/>
    <property type="evidence" value="ECO:0007669"/>
    <property type="project" value="UniProtKB-SubCell"/>
</dbReference>
<dbReference type="Gene3D" id="3.30.300.110">
    <property type="entry name" value="Met-10+ protein-like domains"/>
    <property type="match status" value="1"/>
</dbReference>
<dbReference type="HAMAP" id="MF_03152">
    <property type="entry name" value="TRM5"/>
    <property type="match status" value="1"/>
</dbReference>
<dbReference type="EC" id="2.1.1.228" evidence="10"/>
<dbReference type="PROSITE" id="PS51684">
    <property type="entry name" value="SAM_MT_TRM5_TYW2"/>
    <property type="match status" value="1"/>
</dbReference>
<keyword evidence="5 10" id="KW-0949">S-adenosyl-L-methionine</keyword>
<evidence type="ECO:0000256" key="7">
    <source>
        <dbReference type="ARBA" id="ARBA00023128"/>
    </source>
</evidence>
<dbReference type="InterPro" id="IPR029063">
    <property type="entry name" value="SAM-dependent_MTases_sf"/>
</dbReference>
<organism evidence="12 13">
    <name type="scientific">Babesia gibsoni</name>
    <dbReference type="NCBI Taxonomy" id="33632"/>
    <lineage>
        <taxon>Eukaryota</taxon>
        <taxon>Sar</taxon>
        <taxon>Alveolata</taxon>
        <taxon>Apicomplexa</taxon>
        <taxon>Aconoidasida</taxon>
        <taxon>Piroplasmida</taxon>
        <taxon>Babesiidae</taxon>
        <taxon>Babesia</taxon>
    </lineage>
</organism>
<keyword evidence="4 10" id="KW-0808">Transferase</keyword>
<dbReference type="SUPFAM" id="SSF53335">
    <property type="entry name" value="S-adenosyl-L-methionine-dependent methyltransferases"/>
    <property type="match status" value="1"/>
</dbReference>
<dbReference type="EMBL" id="JAVEPI010000001">
    <property type="protein sequence ID" value="KAK1444219.1"/>
    <property type="molecule type" value="Genomic_DNA"/>
</dbReference>
<evidence type="ECO:0000256" key="5">
    <source>
        <dbReference type="ARBA" id="ARBA00022691"/>
    </source>
</evidence>
<protein>
    <recommendedName>
        <fullName evidence="10">tRNA (guanine(37)-N1)-methyltransferase</fullName>
        <ecNumber evidence="10">2.1.1.228</ecNumber>
    </recommendedName>
    <alternativeName>
        <fullName evidence="10">M1G-methyltransferase</fullName>
    </alternativeName>
    <alternativeName>
        <fullName evidence="10">tRNA [GM37] methyltransferase</fullName>
    </alternativeName>
    <alternativeName>
        <fullName evidence="10">tRNA methyltransferase 5 homolog</fullName>
    </alternativeName>
</protein>
<comment type="function">
    <text evidence="10">Specifically methylates the N1 position of guanosine-37 in various cytoplasmic and mitochondrial tRNAs. Methylation is not dependent on the nature of the nucleoside 5' of the target nucleoside. This is the first step in the biosynthesis of wybutosine (yW), a modified base adjacent to the anticodon of tRNAs and required for accurate decoding.</text>
</comment>
<comment type="catalytic activity">
    <reaction evidence="9 10">
        <text>guanosine(37) in tRNA + S-adenosyl-L-methionine = N(1)-methylguanosine(37) in tRNA + S-adenosyl-L-homocysteine + H(+)</text>
        <dbReference type="Rhea" id="RHEA:36899"/>
        <dbReference type="Rhea" id="RHEA-COMP:10145"/>
        <dbReference type="Rhea" id="RHEA-COMP:10147"/>
        <dbReference type="ChEBI" id="CHEBI:15378"/>
        <dbReference type="ChEBI" id="CHEBI:57856"/>
        <dbReference type="ChEBI" id="CHEBI:59789"/>
        <dbReference type="ChEBI" id="CHEBI:73542"/>
        <dbReference type="ChEBI" id="CHEBI:74269"/>
        <dbReference type="EC" id="2.1.1.228"/>
    </reaction>
</comment>
<dbReference type="GO" id="GO:0070901">
    <property type="term" value="P:mitochondrial tRNA methylation"/>
    <property type="evidence" value="ECO:0007669"/>
    <property type="project" value="UniProtKB-ARBA"/>
</dbReference>
<gene>
    <name evidence="12" type="ORF">BgAZ_101250</name>
</gene>
<evidence type="ECO:0000256" key="1">
    <source>
        <dbReference type="ARBA" id="ARBA00009775"/>
    </source>
</evidence>
<feature type="binding site" evidence="10">
    <location>
        <begin position="269"/>
        <end position="270"/>
    </location>
    <ligand>
        <name>S-adenosyl-L-methionine</name>
        <dbReference type="ChEBI" id="CHEBI:59789"/>
    </ligand>
</feature>
<dbReference type="AlphaFoldDB" id="A0AAD8PF94"/>
<keyword evidence="8 10" id="KW-0539">Nucleus</keyword>
<dbReference type="Pfam" id="PF25133">
    <property type="entry name" value="TYW2_N_2"/>
    <property type="match status" value="1"/>
</dbReference>
<dbReference type="PANTHER" id="PTHR23245">
    <property type="entry name" value="TRNA METHYLTRANSFERASE"/>
    <property type="match status" value="1"/>
</dbReference>
<evidence type="ECO:0000313" key="13">
    <source>
        <dbReference type="Proteomes" id="UP001230268"/>
    </source>
</evidence>
<name>A0AAD8PF94_BABGI</name>
<reference evidence="12" key="1">
    <citation type="submission" date="2023-08" db="EMBL/GenBank/DDBJ databases">
        <title>Draft sequence of the Babesia gibsoni genome.</title>
        <authorList>
            <person name="Yamagishi J.Y."/>
            <person name="Xuan X.X."/>
        </authorList>
    </citation>
    <scope>NUCLEOTIDE SEQUENCE</scope>
    <source>
        <strain evidence="12">Azabu</strain>
    </source>
</reference>
<feature type="domain" description="SAM-dependent methyltransferase TRM5/TYW2-type" evidence="11">
    <location>
        <begin position="142"/>
        <end position="416"/>
    </location>
</feature>
<keyword evidence="6 10" id="KW-0819">tRNA processing</keyword>
<keyword evidence="2 10" id="KW-0963">Cytoplasm</keyword>
<feature type="binding site" evidence="10">
    <location>
        <begin position="297"/>
        <end position="298"/>
    </location>
    <ligand>
        <name>S-adenosyl-L-methionine</name>
        <dbReference type="ChEBI" id="CHEBI:59789"/>
    </ligand>
</feature>
<dbReference type="InterPro" id="IPR056743">
    <property type="entry name" value="TRM5-TYW2-like_MTfase"/>
</dbReference>
<evidence type="ECO:0000256" key="10">
    <source>
        <dbReference type="HAMAP-Rule" id="MF_03152"/>
    </source>
</evidence>
<dbReference type="Proteomes" id="UP001230268">
    <property type="component" value="Unassembled WGS sequence"/>
</dbReference>
<keyword evidence="13" id="KW-1185">Reference proteome</keyword>
<evidence type="ECO:0000256" key="6">
    <source>
        <dbReference type="ARBA" id="ARBA00022694"/>
    </source>
</evidence>
<dbReference type="Gene3D" id="3.40.50.150">
    <property type="entry name" value="Vaccinia Virus protein VP39"/>
    <property type="match status" value="1"/>
</dbReference>
<evidence type="ECO:0000256" key="3">
    <source>
        <dbReference type="ARBA" id="ARBA00022603"/>
    </source>
</evidence>
<proteinExistence type="inferred from homology"/>
<comment type="similarity">
    <text evidence="10">Belongs to the TRM5 / TYW2 family.</text>
</comment>
<comment type="similarity">
    <text evidence="1">Belongs to the class I-like SAM-binding methyltransferase superfamily. TRM5/TYW2 family.</text>
</comment>
<dbReference type="FunFam" id="3.30.300.110:FF:000001">
    <property type="entry name" value="tRNA (guanine(37)-N1)-methyltransferase"/>
    <property type="match status" value="1"/>
</dbReference>
<comment type="subunit">
    <text evidence="10">Monomer.</text>
</comment>
<feature type="binding site" evidence="10">
    <location>
        <position position="334"/>
    </location>
    <ligand>
        <name>S-adenosyl-L-methionine</name>
        <dbReference type="ChEBI" id="CHEBI:59789"/>
    </ligand>
</feature>
<keyword evidence="7 10" id="KW-0496">Mitochondrion</keyword>
<evidence type="ECO:0000256" key="9">
    <source>
        <dbReference type="ARBA" id="ARBA00047783"/>
    </source>
</evidence>
<evidence type="ECO:0000256" key="8">
    <source>
        <dbReference type="ARBA" id="ARBA00023242"/>
    </source>
</evidence>
<dbReference type="GO" id="GO:0052906">
    <property type="term" value="F:tRNA (guanine(37)-N1)-methyltransferase activity"/>
    <property type="evidence" value="ECO:0007669"/>
    <property type="project" value="UniProtKB-UniRule"/>
</dbReference>
<keyword evidence="3 10" id="KW-0489">Methyltransferase</keyword>
<sequence>MTEGGNKRPRVGSGGSNVACHATRKVSSIEELENFEIEEECVFAAVKQEDHPLLAEKGFFRSLAKNYKKILNTFCADKVALHSNAKCYVLRAFDDLTPELREIVKEKALEYHVFHNKRKYEDLSLDECLRLLGDEYGVMVSFETVGHIAHLNLPAERLWAKDIIAKILMDKHKHIHTVVNKVKEVENQFRTMELELLRGEDNLITLQQENGYTFKIDFRNVYWNSRLIQERERISDTFHLGDVVVDMFAGVGPFAVYAAAKGCLVLANDLNPVGTAYIDINASLNKLSHLITSYNRDAREFAKEVADLSFMDKAVSKYKNYDLKPESKIHFVMNLPKDAIEFLDVFNGLMKDKNIQEQRTLMIHCYCFSSAQDVETDIDERVEKALQHRIESRAIVKVRDVSPKKHMYCVEFNMPGAVLSKG</sequence>
<dbReference type="InterPro" id="IPR056744">
    <property type="entry name" value="TRM5/TYW2-like_N"/>
</dbReference>
<dbReference type="InterPro" id="IPR030382">
    <property type="entry name" value="MeTrfase_TRM5/TYW2"/>
</dbReference>
<dbReference type="PANTHER" id="PTHR23245:SF36">
    <property type="entry name" value="TRNA (GUANINE(37)-N1)-METHYLTRANSFERASE"/>
    <property type="match status" value="1"/>
</dbReference>
<evidence type="ECO:0000313" key="12">
    <source>
        <dbReference type="EMBL" id="KAK1444219.1"/>
    </source>
</evidence>
<comment type="subcellular location">
    <subcellularLocation>
        <location evidence="10">Mitochondrion matrix</location>
    </subcellularLocation>
    <subcellularLocation>
        <location evidence="10">Nucleus</location>
    </subcellularLocation>
    <subcellularLocation>
        <location evidence="10">Cytoplasm</location>
    </subcellularLocation>
    <text evidence="10">Predominantly in the mitochondria and in the nucleus.</text>
</comment>
<feature type="binding site" evidence="10">
    <location>
        <position position="231"/>
    </location>
    <ligand>
        <name>S-adenosyl-L-methionine</name>
        <dbReference type="ChEBI" id="CHEBI:59789"/>
    </ligand>
</feature>
<evidence type="ECO:0000256" key="4">
    <source>
        <dbReference type="ARBA" id="ARBA00022679"/>
    </source>
</evidence>